<sequence length="1858" mass="194025">MQAVTTTGESATPSLTIRAYANLAGDVGALMSVRVDGVLTDTVEVRATHPTDYRLAVPALKPGSLVDVVFTNDAVINGVDRNLHVQQISTADTAVLPTQAIVRYDIGNGAAAFDGQNVEAARTLVHSSGALRLAWPAANLTDRLTVRASATAAGGVGAQMIVRVDGIAVGSAEVTSTEPADFVFAAPPLAADSRVDVAFANAGTVDGTARSLRVHYLKAGNTVLQPSAGMTLDAGLGLAAYDGVNAAPTTQPLLTANGALRGKWPATNMTDSLTLRASARLVGNVGPIVQVLVDGVVIGTVELRSTTLADITLPSLPLRPGQRVQLIHTNPTVGRELQLAYAMAGKTVLLATNNTLDAAWPEPNLTDSLLIRARASLAGGVGPVMQVLVDGIVVGTVEVKSTEHADFRFAVPPMTPGRKLDIAFTNDALIDGADRNLYVAYATTANTVWRPTTPGTTYDRGSAAAAFDGVDVVAPRGDMGWGGALRSTWPAPNITSTVTVRASAVPAGGVGALMTLWVDGVAISAAQVNSTTPADYLMPTPPLQPGSQVAVTFANPGTVDGVTRQLNIAYLIAGSTFLTPTSPGASYTAGVLTGTWPSVNVNGALTVRAHANLAGDVGALMSVRVDGVLTDTVEVRATHPTDYRLAVPALKPGSLVDVVFTNDAVINGVDRNLHVQQISTADTAVLPTQAIVRYDIGNGAAAFDGQNVEAARTLVHSSGALRLAWPAANLTDRLTVRASATAAGGVGAQMIVRVDGIAVGSAEVTSTEPADFVFAAPPLAADSRVDVAFANAGTVDGTARSLRVHYLKAGNTVLQPSAGMTLDAGLGLAAYDGVNAAPTTQPLLTANGALRGKWPATNMTDSLTLRASARLVGNVGPIVQVLVDGVVIGTVELRSTTLADITLPSLPLRPGQRVQLIHTNPTVGRELQLAYAMAGKTVLLATNNTLDAAWPEPNLTDSLLIRARASLAGGVGPVMQVLVDGIVVGTVEVKSTEHADFRFAVPPMTPGRKLDIAFTNDALIDGADRNLYVAYATTANTVWRPTTPGTTYDRGSAAAAFDGVDVVAPRGDMGWGGALRSTWPAPNITSTVTVRASAVPAGGVGALMTLWVDGVAISAAQVNSTTPADYLMPTPPLQPGSQVAVTFANPGTVDGVTRQLNVAYLIAGSTFLTPTSPGASYTAGVLTGTWPSVNLIDTLTVRASASVAGGVGAIMQLRVDGVIVGSVEVTSSTLADYRFAVPKITTGSRIDVLFTNDAVINGADRNLYVHYVQVNSGVLAPFANGVVFDAGVGDAAVDGAGTTAGDSVVHSNGALRFTVPGTTPSPTAAQHAAARLLQRASFGPTLADVEKVVQLGHAAWIDQQLAMPFVPEMVAAVQLRYDLGDAYRPGGTSYSPNWVGQRFWESAATSPDQLRRRMGFALHQIFIVSQADSNLYHHARAYAQYVDTLNRHALGNYRDLLEQIALSPAMGLYLSHMRNRPEDVATGRTPDENFAREVMQLFTIGLHELNTDGSARLDGNGQPIETYNNNDVLALAKVFTGWSWAFPDNQLTEQTFRYRSPDLSAAADQRIDILPMKAYPGLHSTSEKRLFSGKAQSITLPAGNSAQADLKLALDALFNHPNVGPFISRQLIQHLVSSHPSPAYVARVAAIFNNNGKGVRGDLGAVARAILLDSEATNPPASSIGKLREPVARVAHWMRSLQAVSATGQYAIGSELEPLGQRPLYANSVFGYFRPGYVPPNTVFSAERITVPMMQIVSESTTAQWINLAERMAGGGLGWTAAGTDVTAQLQQLADLIAAGQLAAVVSRLDLLLYAGSMSSTLRQDLMDAMLNVSGISADAHINRARVAVFLALASPEYMVQR</sequence>
<gene>
    <name evidence="1" type="ORF">NYO99_00960</name>
</gene>
<accession>A0ACC6C556</accession>
<name>A0ACC6C556_9BURK</name>
<organism evidence="1 2">
    <name type="scientific">Roseateles hydrophilus</name>
    <dbReference type="NCBI Taxonomy" id="2975054"/>
    <lineage>
        <taxon>Bacteria</taxon>
        <taxon>Pseudomonadati</taxon>
        <taxon>Pseudomonadota</taxon>
        <taxon>Betaproteobacteria</taxon>
        <taxon>Burkholderiales</taxon>
        <taxon>Sphaerotilaceae</taxon>
        <taxon>Roseateles</taxon>
    </lineage>
</organism>
<evidence type="ECO:0000313" key="1">
    <source>
        <dbReference type="EMBL" id="MCY4743536.1"/>
    </source>
</evidence>
<reference evidence="1" key="1">
    <citation type="submission" date="2022-08" db="EMBL/GenBank/DDBJ databases">
        <title>Genome sequencing of Pelomonas sp. UHG3.</title>
        <authorList>
            <person name="So Y."/>
        </authorList>
    </citation>
    <scope>NUCLEOTIDE SEQUENCE</scope>
    <source>
        <strain evidence="1">UHG3</strain>
    </source>
</reference>
<comment type="caution">
    <text evidence="1">The sequence shown here is derived from an EMBL/GenBank/DDBJ whole genome shotgun (WGS) entry which is preliminary data.</text>
</comment>
<keyword evidence="2" id="KW-1185">Reference proteome</keyword>
<proteinExistence type="predicted"/>
<dbReference type="Proteomes" id="UP001076464">
    <property type="component" value="Unassembled WGS sequence"/>
</dbReference>
<protein>
    <submittedName>
        <fullName evidence="1">DUF1800 family protein</fullName>
    </submittedName>
</protein>
<evidence type="ECO:0000313" key="2">
    <source>
        <dbReference type="Proteomes" id="UP001076464"/>
    </source>
</evidence>
<dbReference type="EMBL" id="JAPPUY010000001">
    <property type="protein sequence ID" value="MCY4743536.1"/>
    <property type="molecule type" value="Genomic_DNA"/>
</dbReference>